<dbReference type="PROSITE" id="PS50110">
    <property type="entry name" value="RESPONSE_REGULATORY"/>
    <property type="match status" value="1"/>
</dbReference>
<evidence type="ECO:0000313" key="9">
    <source>
        <dbReference type="EMBL" id="HIW94183.1"/>
    </source>
</evidence>
<evidence type="ECO:0000313" key="10">
    <source>
        <dbReference type="Proteomes" id="UP000824192"/>
    </source>
</evidence>
<dbReference type="Gene3D" id="3.40.50.2300">
    <property type="match status" value="1"/>
</dbReference>
<gene>
    <name evidence="9" type="ORF">H9868_06530</name>
</gene>
<dbReference type="InterPro" id="IPR011006">
    <property type="entry name" value="CheY-like_superfamily"/>
</dbReference>
<comment type="function">
    <text evidence="5">May play the central regulatory role in sporulation. It may be an element of the effector pathway responsible for the activation of sporulation genes in response to nutritional stress. Spo0A may act in concert with spo0H (a sigma factor) to control the expression of some genes that are critical to the sporulation process.</text>
</comment>
<protein>
    <recommendedName>
        <fullName evidence="1">Stage 0 sporulation protein A homolog</fullName>
    </recommendedName>
</protein>
<comment type="caution">
    <text evidence="9">The sequence shown here is derived from an EMBL/GenBank/DDBJ whole genome shotgun (WGS) entry which is preliminary data.</text>
</comment>
<dbReference type="Proteomes" id="UP000824192">
    <property type="component" value="Unassembled WGS sequence"/>
</dbReference>
<dbReference type="InterPro" id="IPR020449">
    <property type="entry name" value="Tscrpt_reg_AraC-type_HTH"/>
</dbReference>
<dbReference type="GO" id="GO:0043565">
    <property type="term" value="F:sequence-specific DNA binding"/>
    <property type="evidence" value="ECO:0007669"/>
    <property type="project" value="InterPro"/>
</dbReference>
<dbReference type="SUPFAM" id="SSF46689">
    <property type="entry name" value="Homeodomain-like"/>
    <property type="match status" value="2"/>
</dbReference>
<dbReference type="CDD" id="cd00156">
    <property type="entry name" value="REC"/>
    <property type="match status" value="1"/>
</dbReference>
<dbReference type="PANTHER" id="PTHR43280:SF2">
    <property type="entry name" value="HTH-TYPE TRANSCRIPTIONAL REGULATOR EXSA"/>
    <property type="match status" value="1"/>
</dbReference>
<dbReference type="InterPro" id="IPR009057">
    <property type="entry name" value="Homeodomain-like_sf"/>
</dbReference>
<accession>A0A9D1UNU6</accession>
<dbReference type="AlphaFoldDB" id="A0A9D1UNU6"/>
<evidence type="ECO:0000256" key="2">
    <source>
        <dbReference type="ARBA" id="ARBA00023015"/>
    </source>
</evidence>
<evidence type="ECO:0000256" key="1">
    <source>
        <dbReference type="ARBA" id="ARBA00018672"/>
    </source>
</evidence>
<keyword evidence="3" id="KW-0238">DNA-binding</keyword>
<dbReference type="Pfam" id="PF00072">
    <property type="entry name" value="Response_reg"/>
    <property type="match status" value="1"/>
</dbReference>
<evidence type="ECO:0000259" key="8">
    <source>
        <dbReference type="PROSITE" id="PS50110"/>
    </source>
</evidence>
<sequence>MFKILVVDSGVIDREMIRDTLTEGLEGPVEIHMAVGAEQAKAILERENIDLLIADAPRAAYVKNLVYTAYGTNSSIRVILTTVKREDEIAQIANRLNAAGYLLKPFRREHLVAMVRPLEEAVKEDLARAGEAERSAYLERIRASIQECQYKKSIETAKEYIEFLCETGDNKNVIRTRMVEFAAGLAELGHTQSQEVQNQLGACLERFRSRFDLQGNPFEVSLVIEEMVDIIFNDLDRRQLYSDDDLKRVLNYIDRNIKRGITLDDAAECVNMSSSYFSKFFKKSTGINFITYVTDRKIEFAKDMLRSTDMPVINIAYELSYNETNYFSKAFKKKVGMTPVEYRERCAREAGQGRHTTAG</sequence>
<feature type="domain" description="Response regulatory" evidence="8">
    <location>
        <begin position="3"/>
        <end position="119"/>
    </location>
</feature>
<proteinExistence type="predicted"/>
<feature type="domain" description="HTH araC/xylS-type" evidence="7">
    <location>
        <begin position="247"/>
        <end position="345"/>
    </location>
</feature>
<name>A0A9D1UNU6_9FIRM</name>
<dbReference type="InterPro" id="IPR001789">
    <property type="entry name" value="Sig_transdc_resp-reg_receiver"/>
</dbReference>
<keyword evidence="2" id="KW-0805">Transcription regulation</keyword>
<dbReference type="PANTHER" id="PTHR43280">
    <property type="entry name" value="ARAC-FAMILY TRANSCRIPTIONAL REGULATOR"/>
    <property type="match status" value="1"/>
</dbReference>
<dbReference type="GO" id="GO:0000160">
    <property type="term" value="P:phosphorelay signal transduction system"/>
    <property type="evidence" value="ECO:0007669"/>
    <property type="project" value="InterPro"/>
</dbReference>
<evidence type="ECO:0000259" key="7">
    <source>
        <dbReference type="PROSITE" id="PS01124"/>
    </source>
</evidence>
<keyword evidence="6" id="KW-0597">Phosphoprotein</keyword>
<dbReference type="GO" id="GO:0003700">
    <property type="term" value="F:DNA-binding transcription factor activity"/>
    <property type="evidence" value="ECO:0007669"/>
    <property type="project" value="InterPro"/>
</dbReference>
<dbReference type="SMART" id="SM00342">
    <property type="entry name" value="HTH_ARAC"/>
    <property type="match status" value="1"/>
</dbReference>
<feature type="modified residue" description="4-aspartylphosphate" evidence="6">
    <location>
        <position position="55"/>
    </location>
</feature>
<keyword evidence="4" id="KW-0804">Transcription</keyword>
<dbReference type="SMART" id="SM00448">
    <property type="entry name" value="REC"/>
    <property type="match status" value="1"/>
</dbReference>
<evidence type="ECO:0000256" key="5">
    <source>
        <dbReference type="ARBA" id="ARBA00024867"/>
    </source>
</evidence>
<dbReference type="Pfam" id="PF12833">
    <property type="entry name" value="HTH_18"/>
    <property type="match status" value="1"/>
</dbReference>
<reference evidence="9" key="1">
    <citation type="journal article" date="2021" name="PeerJ">
        <title>Extensive microbial diversity within the chicken gut microbiome revealed by metagenomics and culture.</title>
        <authorList>
            <person name="Gilroy R."/>
            <person name="Ravi A."/>
            <person name="Getino M."/>
            <person name="Pursley I."/>
            <person name="Horton D.L."/>
            <person name="Alikhan N.F."/>
            <person name="Baker D."/>
            <person name="Gharbi K."/>
            <person name="Hall N."/>
            <person name="Watson M."/>
            <person name="Adriaenssens E.M."/>
            <person name="Foster-Nyarko E."/>
            <person name="Jarju S."/>
            <person name="Secka A."/>
            <person name="Antonio M."/>
            <person name="Oren A."/>
            <person name="Chaudhuri R.R."/>
            <person name="La Ragione R."/>
            <person name="Hildebrand F."/>
            <person name="Pallen M.J."/>
        </authorList>
    </citation>
    <scope>NUCLEOTIDE SEQUENCE</scope>
    <source>
        <strain evidence="9">ChiGjej6B6-1540</strain>
    </source>
</reference>
<evidence type="ECO:0000256" key="6">
    <source>
        <dbReference type="PROSITE-ProRule" id="PRU00169"/>
    </source>
</evidence>
<reference evidence="9" key="2">
    <citation type="submission" date="2021-04" db="EMBL/GenBank/DDBJ databases">
        <authorList>
            <person name="Gilroy R."/>
        </authorList>
    </citation>
    <scope>NUCLEOTIDE SEQUENCE</scope>
    <source>
        <strain evidence="9">ChiGjej6B6-1540</strain>
    </source>
</reference>
<dbReference type="PROSITE" id="PS01124">
    <property type="entry name" value="HTH_ARAC_FAMILY_2"/>
    <property type="match status" value="1"/>
</dbReference>
<evidence type="ECO:0000256" key="4">
    <source>
        <dbReference type="ARBA" id="ARBA00023163"/>
    </source>
</evidence>
<dbReference type="SUPFAM" id="SSF52172">
    <property type="entry name" value="CheY-like"/>
    <property type="match status" value="1"/>
</dbReference>
<dbReference type="Gene3D" id="1.10.10.60">
    <property type="entry name" value="Homeodomain-like"/>
    <property type="match status" value="2"/>
</dbReference>
<dbReference type="EMBL" id="DXGA01000139">
    <property type="protein sequence ID" value="HIW94183.1"/>
    <property type="molecule type" value="Genomic_DNA"/>
</dbReference>
<organism evidence="9 10">
    <name type="scientific">Candidatus Flavonifractor merdipullorum</name>
    <dbReference type="NCBI Taxonomy" id="2838590"/>
    <lineage>
        <taxon>Bacteria</taxon>
        <taxon>Bacillati</taxon>
        <taxon>Bacillota</taxon>
        <taxon>Clostridia</taxon>
        <taxon>Eubacteriales</taxon>
        <taxon>Oscillospiraceae</taxon>
        <taxon>Flavonifractor</taxon>
    </lineage>
</organism>
<dbReference type="InterPro" id="IPR018060">
    <property type="entry name" value="HTH_AraC"/>
</dbReference>
<dbReference type="PRINTS" id="PR00032">
    <property type="entry name" value="HTHARAC"/>
</dbReference>
<evidence type="ECO:0000256" key="3">
    <source>
        <dbReference type="ARBA" id="ARBA00023125"/>
    </source>
</evidence>